<dbReference type="GO" id="GO:0071770">
    <property type="term" value="P:DIM/DIP cell wall layer assembly"/>
    <property type="evidence" value="ECO:0007669"/>
    <property type="project" value="TreeGrafter"/>
</dbReference>
<dbReference type="Gene3D" id="3.40.50.720">
    <property type="entry name" value="NAD(P)-binding Rossmann-like Domain"/>
    <property type="match status" value="1"/>
</dbReference>
<dbReference type="PROSITE" id="PS52004">
    <property type="entry name" value="KS3_2"/>
    <property type="match status" value="1"/>
</dbReference>
<dbReference type="GO" id="GO:0006633">
    <property type="term" value="P:fatty acid biosynthetic process"/>
    <property type="evidence" value="ECO:0007669"/>
    <property type="project" value="InterPro"/>
</dbReference>
<dbReference type="InterPro" id="IPR016039">
    <property type="entry name" value="Thiolase-like"/>
</dbReference>
<keyword evidence="6" id="KW-0677">Repeat</keyword>
<dbReference type="OrthoDB" id="9778690at2"/>
<comment type="pathway">
    <text evidence="1">Antibiotic biosynthesis.</text>
</comment>
<dbReference type="PANTHER" id="PTHR43775:SF37">
    <property type="entry name" value="SI:DKEY-61P9.11"/>
    <property type="match status" value="1"/>
</dbReference>
<evidence type="ECO:0000256" key="3">
    <source>
        <dbReference type="ARBA" id="ARBA00022490"/>
    </source>
</evidence>
<dbReference type="Pfam" id="PF02801">
    <property type="entry name" value="Ketoacyl-synt_C"/>
    <property type="match status" value="1"/>
</dbReference>
<dbReference type="GO" id="GO:0004315">
    <property type="term" value="F:3-oxoacyl-[acyl-carrier-protein] synthase activity"/>
    <property type="evidence" value="ECO:0007669"/>
    <property type="project" value="InterPro"/>
</dbReference>
<dbReference type="InterPro" id="IPR050091">
    <property type="entry name" value="PKS_NRPS_Biosynth_Enz"/>
</dbReference>
<dbReference type="Pfam" id="PF22336">
    <property type="entry name" value="RhiE-like_linker"/>
    <property type="match status" value="1"/>
</dbReference>
<dbReference type="SUPFAM" id="SSF51735">
    <property type="entry name" value="NAD(P)-binding Rossmann-fold domains"/>
    <property type="match status" value="2"/>
</dbReference>
<dbReference type="InterPro" id="IPR057326">
    <property type="entry name" value="KR_dom"/>
</dbReference>
<dbReference type="PROSITE" id="PS00606">
    <property type="entry name" value="KS3_1"/>
    <property type="match status" value="1"/>
</dbReference>
<dbReference type="Pfam" id="PF08659">
    <property type="entry name" value="KR"/>
    <property type="match status" value="1"/>
</dbReference>
<evidence type="ECO:0000256" key="7">
    <source>
        <dbReference type="ARBA" id="ARBA00054155"/>
    </source>
</evidence>
<dbReference type="GO" id="GO:0005737">
    <property type="term" value="C:cytoplasm"/>
    <property type="evidence" value="ECO:0007669"/>
    <property type="project" value="TreeGrafter"/>
</dbReference>
<evidence type="ECO:0000256" key="8">
    <source>
        <dbReference type="RuleBase" id="RU003694"/>
    </source>
</evidence>
<dbReference type="Proteomes" id="UP000054683">
    <property type="component" value="Unassembled WGS sequence"/>
</dbReference>
<dbReference type="GO" id="GO:0005886">
    <property type="term" value="C:plasma membrane"/>
    <property type="evidence" value="ECO:0007669"/>
    <property type="project" value="TreeGrafter"/>
</dbReference>
<name>A0A158GLE8_9BURK</name>
<evidence type="ECO:0000313" key="11">
    <source>
        <dbReference type="Proteomes" id="UP000054683"/>
    </source>
</evidence>
<dbReference type="EMBL" id="FCOK02000016">
    <property type="protein sequence ID" value="SAL32948.1"/>
    <property type="molecule type" value="Genomic_DNA"/>
</dbReference>
<dbReference type="InterPro" id="IPR036291">
    <property type="entry name" value="NAD(P)-bd_dom_sf"/>
</dbReference>
<evidence type="ECO:0000256" key="5">
    <source>
        <dbReference type="ARBA" id="ARBA00022679"/>
    </source>
</evidence>
<dbReference type="PANTHER" id="PTHR43775">
    <property type="entry name" value="FATTY ACID SYNTHASE"/>
    <property type="match status" value="1"/>
</dbReference>
<evidence type="ECO:0000256" key="1">
    <source>
        <dbReference type="ARBA" id="ARBA00004792"/>
    </source>
</evidence>
<evidence type="ECO:0000256" key="6">
    <source>
        <dbReference type="ARBA" id="ARBA00022737"/>
    </source>
</evidence>
<dbReference type="InterPro" id="IPR054514">
    <property type="entry name" value="RhiE-like_linker"/>
</dbReference>
<protein>
    <submittedName>
        <fullName evidence="10">Polyketide synthase</fullName>
    </submittedName>
</protein>
<dbReference type="InterPro" id="IPR018201">
    <property type="entry name" value="Ketoacyl_synth_AS"/>
</dbReference>
<dbReference type="FunFam" id="3.40.47.10:FF:000019">
    <property type="entry name" value="Polyketide synthase type I"/>
    <property type="match status" value="1"/>
</dbReference>
<proteinExistence type="inferred from homology"/>
<evidence type="ECO:0000256" key="2">
    <source>
        <dbReference type="ARBA" id="ARBA00022450"/>
    </source>
</evidence>
<dbReference type="CDD" id="cd00833">
    <property type="entry name" value="PKS"/>
    <property type="match status" value="1"/>
</dbReference>
<dbReference type="AlphaFoldDB" id="A0A158GLE8"/>
<dbReference type="InterPro" id="IPR014031">
    <property type="entry name" value="Ketoacyl_synth_C"/>
</dbReference>
<sequence>MPAERPDAELTFAIDKGWQEPAPAGRSGISPERRFIDDTIAIVGIAGVMPQSADLSEYWDNLKNGRDMVTEIPRDRWIWEDVHGDPVKEINKSYSKWGGFMKEVDKFDSLFFGITPREAQMMDPQQRLFIETVWTAIEDSGHKVSDLSGTRTGLFVGVSSKDYIDVLSEHQTSLDGYSASGNSHSILANRISFLFNLRGPSAPIDTACSSSLIALHRAIESIHTGSSDMAIVGGVQVMLTSVAHISLSSAGMLSPDGKCKTFDKNANGYVRGEGVGAILIKRLSQAVADGNPIYAVIKATAENHGGRVTNLTAPNPKAQTELLIEAYQKAQIDPGTVGYIECHGTGTSLGDPIEIQALKKSFGDLYQQHGMPAPLKPHCGLSAVKTNIGHLEPAAGIASLLKVLLAMKHRQIPALLHLKELNPYVDLSGSPFYIVDKTTPWAAACAPDGTALPLRAGVSSFGWGGANAHVVLEEYIAPKPVAPVQTQAEQIVVLSAKNEERLRAYAASLLAHVRTHAVELDALAYTLQVGRDPVEERLAIVTRSIAELTEQLDRFVAAQGEVPGLYCARVARKGADQNRNDDISRGTHDMAKAWVTGAEIDWSRLHTSGERLKRLSLPTYPFARERHWIETAAAPKTDKPAARVSVLHAPEVGTVLAHPVWVDAAGAVAAPAPADTMVQHVVVLCDLPHLDIDRFRSSAPEIGQITRLALPQSLSAAERYRAAAVASFERLQAVLQARVKGKVLFQIAVGCEGADTLMAGLSGLIRSARLEQPGLIGQLVLIGDAADERTLAARLRACRAAPAEALFRCEGEQLRVLRWQEASLRAEARIAIRDRGVYLITGGLGGLGLTFAREILRQTPSARIVFTGRSPLTDEKREAIERLASPLLVPSSQLMYQSLDLNSADAVDALIKEIVNRYGALHGVIHSAGMTHDSMIVNKSAATFAEVLEPKVTGTFHLDQATSELDLDFLVLFSSVSAAMGNVGQADYATANAFMDQFAQRRNALASAGQRRGHAVSINWPLWEEGGMQIAPKARARLLEATGMLPMSTGNGLRAFYGALDLHAGQAMVMEGQVKRLRRLLFPGTARDETAASERRTAGAVARLNVDTLRQLVLADLRGFKSKGI</sequence>
<feature type="domain" description="Ketosynthase family 3 (KS3)" evidence="9">
    <location>
        <begin position="37"/>
        <end position="474"/>
    </location>
</feature>
<dbReference type="GO" id="GO:0004312">
    <property type="term" value="F:fatty acid synthase activity"/>
    <property type="evidence" value="ECO:0007669"/>
    <property type="project" value="TreeGrafter"/>
</dbReference>
<comment type="similarity">
    <text evidence="8">Belongs to the thiolase-like superfamily. Beta-ketoacyl-ACP synthases family.</text>
</comment>
<dbReference type="Gene3D" id="1.10.1240.100">
    <property type="match status" value="1"/>
</dbReference>
<keyword evidence="4" id="KW-0597">Phosphoprotein</keyword>
<gene>
    <name evidence="10" type="ORF">AWB69_02909</name>
</gene>
<evidence type="ECO:0000313" key="10">
    <source>
        <dbReference type="EMBL" id="SAL32948.1"/>
    </source>
</evidence>
<comment type="function">
    <text evidence="7">Involved in production of the polyketide antibiotic thailandamide.</text>
</comment>
<organism evidence="10 11">
    <name type="scientific">Caballeronia udeis</name>
    <dbReference type="NCBI Taxonomy" id="1232866"/>
    <lineage>
        <taxon>Bacteria</taxon>
        <taxon>Pseudomonadati</taxon>
        <taxon>Pseudomonadota</taxon>
        <taxon>Betaproteobacteria</taxon>
        <taxon>Burkholderiales</taxon>
        <taxon>Burkholderiaceae</taxon>
        <taxon>Caballeronia</taxon>
    </lineage>
</organism>
<keyword evidence="2" id="KW-0596">Phosphopantetheine</keyword>
<dbReference type="InterPro" id="IPR013968">
    <property type="entry name" value="PKS_KR"/>
</dbReference>
<dbReference type="SUPFAM" id="SSF53901">
    <property type="entry name" value="Thiolase-like"/>
    <property type="match status" value="1"/>
</dbReference>
<dbReference type="CDD" id="cd08953">
    <property type="entry name" value="KR_2_SDR_x"/>
    <property type="match status" value="1"/>
</dbReference>
<dbReference type="RefSeq" id="WP_062085620.1">
    <property type="nucleotide sequence ID" value="NZ_FCOK02000016.1"/>
</dbReference>
<reference evidence="10 11" key="1">
    <citation type="submission" date="2016-01" db="EMBL/GenBank/DDBJ databases">
        <authorList>
            <person name="Oliw E.H."/>
        </authorList>
    </citation>
    <scope>NUCLEOTIDE SEQUENCE [LARGE SCALE GENOMIC DNA]</scope>
    <source>
        <strain evidence="10">LMG 27134</strain>
    </source>
</reference>
<evidence type="ECO:0000259" key="9">
    <source>
        <dbReference type="PROSITE" id="PS52004"/>
    </source>
</evidence>
<dbReference type="InterPro" id="IPR020841">
    <property type="entry name" value="PKS_Beta-ketoAc_synthase_dom"/>
</dbReference>
<keyword evidence="3" id="KW-0963">Cytoplasm</keyword>
<dbReference type="InterPro" id="IPR014030">
    <property type="entry name" value="Ketoacyl_synth_N"/>
</dbReference>
<dbReference type="SMART" id="SM00822">
    <property type="entry name" value="PKS_KR"/>
    <property type="match status" value="1"/>
</dbReference>
<dbReference type="SMART" id="SM00825">
    <property type="entry name" value="PKS_KS"/>
    <property type="match status" value="1"/>
</dbReference>
<evidence type="ECO:0000256" key="4">
    <source>
        <dbReference type="ARBA" id="ARBA00022553"/>
    </source>
</evidence>
<accession>A0A158GLE8</accession>
<dbReference type="Pfam" id="PF00109">
    <property type="entry name" value="ketoacyl-synt"/>
    <property type="match status" value="1"/>
</dbReference>
<dbReference type="Gene3D" id="3.40.47.10">
    <property type="match status" value="1"/>
</dbReference>
<keyword evidence="5 8" id="KW-0808">Transferase</keyword>